<name>A0A7S0HRG6_9CRYP</name>
<feature type="transmembrane region" description="Helical" evidence="1">
    <location>
        <begin position="170"/>
        <end position="193"/>
    </location>
</feature>
<sequence length="334" mass="37196">MPVQISYEGECEAEHDLQQNFEKNLRDLRNPTMRIHNPTFNQLLRVPADNVVERTMGMYSNVNLMAALILSGVTSVSLAPVDVSSVAADKRVLANCFNLLAELCMTINALNVMFTTYILLAIAAEMPSTIYKILSKAGDLTLIYFISTFVSCLLIVLLGVLAQWLRGDTWAAWTATIASGTLFLTTAVHYSYLMSVLMPIQYSGWGVFTSFGLFWGKEARAEAARQGRIIASEAESHLHIKKGNREGMQEDKLDEVISNLVKVLRRALPEAAEERINHISQQMANEGLVVEVLANAARKDAKLIYQVLGGDDVNFELRRGERLAVINELLEEDR</sequence>
<evidence type="ECO:0000256" key="1">
    <source>
        <dbReference type="SAM" id="Phobius"/>
    </source>
</evidence>
<reference evidence="2" key="1">
    <citation type="submission" date="2021-01" db="EMBL/GenBank/DDBJ databases">
        <authorList>
            <person name="Corre E."/>
            <person name="Pelletier E."/>
            <person name="Niang G."/>
            <person name="Scheremetjew M."/>
            <person name="Finn R."/>
            <person name="Kale V."/>
            <person name="Holt S."/>
            <person name="Cochrane G."/>
            <person name="Meng A."/>
            <person name="Brown T."/>
            <person name="Cohen L."/>
        </authorList>
    </citation>
    <scope>NUCLEOTIDE SEQUENCE</scope>
    <source>
        <strain evidence="2">CCMP325</strain>
    </source>
</reference>
<organism evidence="2">
    <name type="scientific">Hanusia phi</name>
    <dbReference type="NCBI Taxonomy" id="3032"/>
    <lineage>
        <taxon>Eukaryota</taxon>
        <taxon>Cryptophyceae</taxon>
        <taxon>Pyrenomonadales</taxon>
        <taxon>Geminigeraceae</taxon>
        <taxon>Hanusia</taxon>
    </lineage>
</organism>
<keyword evidence="1" id="KW-0812">Transmembrane</keyword>
<dbReference type="EMBL" id="HBEO01026406">
    <property type="protein sequence ID" value="CAD8497636.1"/>
    <property type="molecule type" value="Transcribed_RNA"/>
</dbReference>
<gene>
    <name evidence="2" type="ORF">HPHI1048_LOCUS17775</name>
</gene>
<protein>
    <submittedName>
        <fullName evidence="2">Uncharacterized protein</fullName>
    </submittedName>
</protein>
<evidence type="ECO:0000313" key="2">
    <source>
        <dbReference type="EMBL" id="CAD8497636.1"/>
    </source>
</evidence>
<accession>A0A7S0HRG6</accession>
<keyword evidence="1" id="KW-0472">Membrane</keyword>
<feature type="transmembrane region" description="Helical" evidence="1">
    <location>
        <begin position="62"/>
        <end position="79"/>
    </location>
</feature>
<proteinExistence type="predicted"/>
<feature type="transmembrane region" description="Helical" evidence="1">
    <location>
        <begin position="99"/>
        <end position="122"/>
    </location>
</feature>
<keyword evidence="1" id="KW-1133">Transmembrane helix</keyword>
<dbReference type="AlphaFoldDB" id="A0A7S0HRG6"/>
<feature type="transmembrane region" description="Helical" evidence="1">
    <location>
        <begin position="142"/>
        <end position="164"/>
    </location>
</feature>